<organism evidence="4 5">
    <name type="scientific">Candidatus Methylopumilus rimovensis</name>
    <dbReference type="NCBI Taxonomy" id="2588535"/>
    <lineage>
        <taxon>Bacteria</taxon>
        <taxon>Pseudomonadati</taxon>
        <taxon>Pseudomonadota</taxon>
        <taxon>Betaproteobacteria</taxon>
        <taxon>Nitrosomonadales</taxon>
        <taxon>Methylophilaceae</taxon>
        <taxon>Candidatus Methylopumilus</taxon>
    </lineage>
</organism>
<dbReference type="Pfam" id="PF01370">
    <property type="entry name" value="Epimerase"/>
    <property type="match status" value="1"/>
</dbReference>
<comment type="similarity">
    <text evidence="2">Belongs to the NAD(P)-dependent epimerase/dehydratase family.</text>
</comment>
<dbReference type="AlphaFoldDB" id="A0AAE6KNZ8"/>
<evidence type="ECO:0000313" key="5">
    <source>
        <dbReference type="Proteomes" id="UP000312102"/>
    </source>
</evidence>
<dbReference type="Proteomes" id="UP000312102">
    <property type="component" value="Chromosome"/>
</dbReference>
<dbReference type="EMBL" id="CP040986">
    <property type="protein sequence ID" value="QDD13379.1"/>
    <property type="molecule type" value="Genomic_DNA"/>
</dbReference>
<evidence type="ECO:0000256" key="2">
    <source>
        <dbReference type="ARBA" id="ARBA00007637"/>
    </source>
</evidence>
<dbReference type="InterPro" id="IPR001509">
    <property type="entry name" value="Epimerase_deHydtase"/>
</dbReference>
<sequence>MRVLITGGYGYIGGRLAQYLFTHGREVFLGSRNLHQRTNWLPEAKNILINWCDPLSLTLACKHIDVIIHTSGMNAKESKLNSLEALKVNGQYTDNLLQAAKTQKVKRFIYLSTAHVYSAPLLGHINENTPLKNLHPYATSHLAGENFILSDNQITGFVLRISNAFGPPTHRDVNCWMLLVNDLCRQAIEKRAMTLNSDISQLRDFITLTDVISAIDSFIEMPPNKFNDVYNLGGEFSINIFQMAGLIGSRCRALFNYSPEIIIREKDRAYSQSVLKYDIEKLKSTGFKLAKKINDEIDATLLFCLENFSNRTL</sequence>
<dbReference type="Gene3D" id="3.40.50.720">
    <property type="entry name" value="NAD(P)-binding Rossmann-like Domain"/>
    <property type="match status" value="1"/>
</dbReference>
<dbReference type="CDD" id="cd08946">
    <property type="entry name" value="SDR_e"/>
    <property type="match status" value="1"/>
</dbReference>
<dbReference type="RefSeq" id="WP_139883090.1">
    <property type="nucleotide sequence ID" value="NZ_CP040986.1"/>
</dbReference>
<dbReference type="SUPFAM" id="SSF51735">
    <property type="entry name" value="NAD(P)-binding Rossmann-fold domains"/>
    <property type="match status" value="1"/>
</dbReference>
<comment type="pathway">
    <text evidence="1">Bacterial outer membrane biogenesis; LPS O-antigen biosynthesis.</text>
</comment>
<gene>
    <name evidence="4" type="ORF">FIT61_02750</name>
</gene>
<proteinExistence type="inferred from homology"/>
<evidence type="ECO:0000259" key="3">
    <source>
        <dbReference type="Pfam" id="PF01370"/>
    </source>
</evidence>
<protein>
    <submittedName>
        <fullName evidence="4">SDR family oxidoreductase</fullName>
    </submittedName>
</protein>
<keyword evidence="5" id="KW-1185">Reference proteome</keyword>
<dbReference type="InterPro" id="IPR036291">
    <property type="entry name" value="NAD(P)-bd_dom_sf"/>
</dbReference>
<accession>A0AAE6KNZ8</accession>
<dbReference type="PANTHER" id="PTHR43000">
    <property type="entry name" value="DTDP-D-GLUCOSE 4,6-DEHYDRATASE-RELATED"/>
    <property type="match status" value="1"/>
</dbReference>
<reference evidence="4 5" key="1">
    <citation type="journal article" date="2019" name="ISME J.">
        <title>Evolution in action: habitat transition from sediment to the pelagial leads to genome streamlining in Methylophilaceae.</title>
        <authorList>
            <person name="Salcher M."/>
            <person name="Schaefle D."/>
            <person name="Kaspar M."/>
            <person name="Neuenschwander S.M."/>
            <person name="Ghai R."/>
        </authorList>
    </citation>
    <scope>NUCLEOTIDE SEQUENCE [LARGE SCALE GENOMIC DNA]</scope>
    <source>
        <strain evidence="4 5">MMS-RI-1</strain>
    </source>
</reference>
<feature type="domain" description="NAD-dependent epimerase/dehydratase" evidence="3">
    <location>
        <begin position="3"/>
        <end position="233"/>
    </location>
</feature>
<dbReference type="KEGG" id="mrk:FIT61_02750"/>
<evidence type="ECO:0000313" key="4">
    <source>
        <dbReference type="EMBL" id="QDD13379.1"/>
    </source>
</evidence>
<name>A0AAE6KNZ8_9PROT</name>
<evidence type="ECO:0000256" key="1">
    <source>
        <dbReference type="ARBA" id="ARBA00005125"/>
    </source>
</evidence>